<evidence type="ECO:0000256" key="2">
    <source>
        <dbReference type="ARBA" id="ARBA00022490"/>
    </source>
</evidence>
<evidence type="ECO:0000259" key="9">
    <source>
        <dbReference type="Pfam" id="PF01636"/>
    </source>
</evidence>
<dbReference type="PANTHER" id="PTHR21064:SF1">
    <property type="entry name" value="HYDROXYLYSINE KINASE"/>
    <property type="match status" value="1"/>
</dbReference>
<keyword evidence="2" id="KW-0963">Cytoplasm</keyword>
<comment type="caution">
    <text evidence="10">The sequence shown here is derived from an EMBL/GenBank/DDBJ whole genome shotgun (WGS) entry which is preliminary data.</text>
</comment>
<dbReference type="EC" id="2.7.1.81" evidence="7"/>
<accession>A0ABT6I2H7</accession>
<dbReference type="EMBL" id="PGFS01000001">
    <property type="protein sequence ID" value="MDH4571879.1"/>
    <property type="molecule type" value="Genomic_DNA"/>
</dbReference>
<dbReference type="Gene3D" id="3.90.1200.10">
    <property type="match status" value="1"/>
</dbReference>
<reference evidence="10" key="2">
    <citation type="submission" date="2017-11" db="EMBL/GenBank/DDBJ databases">
        <authorList>
            <person name="Das S.K."/>
        </authorList>
    </citation>
    <scope>NUCLEOTIDE SEQUENCE</scope>
    <source>
        <strain evidence="10">S4-41</strain>
    </source>
</reference>
<organism evidence="10 11">
    <name type="scientific">Salinicola acroporae</name>
    <dbReference type="NCBI Taxonomy" id="1541440"/>
    <lineage>
        <taxon>Bacteria</taxon>
        <taxon>Pseudomonadati</taxon>
        <taxon>Pseudomonadota</taxon>
        <taxon>Gammaproteobacteria</taxon>
        <taxon>Oceanospirillales</taxon>
        <taxon>Halomonadaceae</taxon>
        <taxon>Salinicola</taxon>
    </lineage>
</organism>
<dbReference type="SUPFAM" id="SSF56112">
    <property type="entry name" value="Protein kinase-like (PK-like)"/>
    <property type="match status" value="1"/>
</dbReference>
<evidence type="ECO:0000256" key="5">
    <source>
        <dbReference type="ARBA" id="ARBA00036820"/>
    </source>
</evidence>
<evidence type="ECO:0000256" key="4">
    <source>
        <dbReference type="ARBA" id="ARBA00022777"/>
    </source>
</evidence>
<evidence type="ECO:0000256" key="7">
    <source>
        <dbReference type="ARBA" id="ARBA00038873"/>
    </source>
</evidence>
<evidence type="ECO:0000256" key="6">
    <source>
        <dbReference type="ARBA" id="ARBA00037368"/>
    </source>
</evidence>
<feature type="domain" description="Aminoglycoside phosphotransferase" evidence="9">
    <location>
        <begin position="39"/>
        <end position="274"/>
    </location>
</feature>
<dbReference type="InterPro" id="IPR002575">
    <property type="entry name" value="Aminoglycoside_PTrfase"/>
</dbReference>
<gene>
    <name evidence="10" type="ORF">CUR86_04945</name>
</gene>
<sequence length="365" mass="40268">MMTSHIDETTDVLAATALTVSPETAQRVLAERFGLAATLEPLSGERDCNFRAETADGQRYLLKFTHPAERQAVSDFQVRALMHLATHDPALPIPRVLRDRDGDPAPPLRLDDGRVSHVRLSTFLPGTPLADRVASPRFQFRLGGWLARVDIALADFDHPVRELSMPWDLQRADDLLPQTDSLDDPSRQRIRDLLHRFAEQLRPRLVALPRQPIHNDLNGHNVLFASTADDDTLPEHPAAIIDFGDMLFAPRVIDLAVAAAYQMKGATDPLAGALALIAGYHAHSALDETECALLRGLIETRLAMAITLATHRAGRYPQNADYLLRNTAASRRALEHCLNLPAATFQRRLNEALDSPFHSPGTTGA</sequence>
<dbReference type="Pfam" id="PF01636">
    <property type="entry name" value="APH"/>
    <property type="match status" value="1"/>
</dbReference>
<dbReference type="InterPro" id="IPR050249">
    <property type="entry name" value="Pseudomonas-type_ThrB"/>
</dbReference>
<reference evidence="10" key="1">
    <citation type="journal article" date="2015" name="Antonie Van Leeuwenhoek">
        <title>Comparative 16S rRNA signatures and multilocus sequence analysis for the genus Salinicola and description of Salinicola acroporae sp. nov., isolated from coral Acropora digitifera.</title>
        <authorList>
            <person name="Lepcha R.T."/>
            <person name="Poddar A."/>
            <person name="Schumann P."/>
            <person name="Das S.K."/>
        </authorList>
    </citation>
    <scope>NUCLEOTIDE SEQUENCE</scope>
    <source>
        <strain evidence="10">S4-41</strain>
    </source>
</reference>
<dbReference type="RefSeq" id="WP_110715719.1">
    <property type="nucleotide sequence ID" value="NZ_PGFS01000001.1"/>
</dbReference>
<evidence type="ECO:0000256" key="8">
    <source>
        <dbReference type="ARBA" id="ARBA00040505"/>
    </source>
</evidence>
<evidence type="ECO:0000256" key="1">
    <source>
        <dbReference type="ARBA" id="ARBA00004496"/>
    </source>
</evidence>
<evidence type="ECO:0000313" key="10">
    <source>
        <dbReference type="EMBL" id="MDH4571879.1"/>
    </source>
</evidence>
<keyword evidence="4" id="KW-0418">Kinase</keyword>
<dbReference type="Proteomes" id="UP001162135">
    <property type="component" value="Unassembled WGS sequence"/>
</dbReference>
<dbReference type="InterPro" id="IPR011009">
    <property type="entry name" value="Kinase-like_dom_sf"/>
</dbReference>
<dbReference type="PANTHER" id="PTHR21064">
    <property type="entry name" value="AMINOGLYCOSIDE PHOSPHOTRANSFERASE DOMAIN-CONTAINING PROTEIN-RELATED"/>
    <property type="match status" value="1"/>
</dbReference>
<keyword evidence="11" id="KW-1185">Reference proteome</keyword>
<proteinExistence type="predicted"/>
<protein>
    <recommendedName>
        <fullName evidence="8">Hydroxylysine kinase</fullName>
        <ecNumber evidence="7">2.7.1.81</ecNumber>
    </recommendedName>
</protein>
<keyword evidence="3" id="KW-0808">Transferase</keyword>
<name>A0ABT6I2H7_9GAMM</name>
<evidence type="ECO:0000313" key="11">
    <source>
        <dbReference type="Proteomes" id="UP001162135"/>
    </source>
</evidence>
<comment type="subcellular location">
    <subcellularLocation>
        <location evidence="1">Cytoplasm</location>
    </subcellularLocation>
</comment>
<comment type="function">
    <text evidence="6">Catalyzes the GTP-dependent phosphorylation of 5-hydroxy-L-lysine.</text>
</comment>
<evidence type="ECO:0000256" key="3">
    <source>
        <dbReference type="ARBA" id="ARBA00022679"/>
    </source>
</evidence>
<comment type="catalytic activity">
    <reaction evidence="5">
        <text>(5R)-5-hydroxy-L-lysine + GTP = (5R)-5-phosphooxy-L-lysine + GDP + H(+)</text>
        <dbReference type="Rhea" id="RHEA:19049"/>
        <dbReference type="ChEBI" id="CHEBI:15378"/>
        <dbReference type="ChEBI" id="CHEBI:37565"/>
        <dbReference type="ChEBI" id="CHEBI:57882"/>
        <dbReference type="ChEBI" id="CHEBI:58189"/>
        <dbReference type="ChEBI" id="CHEBI:58357"/>
        <dbReference type="EC" id="2.7.1.81"/>
    </reaction>
</comment>